<accession>A0A7J0BPT3</accession>
<evidence type="ECO:0000313" key="3">
    <source>
        <dbReference type="EMBL" id="GFM35212.1"/>
    </source>
</evidence>
<dbReference type="Gene3D" id="3.40.1550.10">
    <property type="entry name" value="CheC-like"/>
    <property type="match status" value="1"/>
</dbReference>
<dbReference type="GO" id="GO:0006935">
    <property type="term" value="P:chemotaxis"/>
    <property type="evidence" value="ECO:0007669"/>
    <property type="project" value="UniProtKB-KW"/>
</dbReference>
<evidence type="ECO:0000259" key="2">
    <source>
        <dbReference type="Pfam" id="PF13690"/>
    </source>
</evidence>
<dbReference type="Pfam" id="PF13690">
    <property type="entry name" value="CheX"/>
    <property type="match status" value="1"/>
</dbReference>
<dbReference type="AlphaFoldDB" id="A0A7J0BPT3"/>
<feature type="domain" description="Chemotaxis phosphatase CheX-like" evidence="2">
    <location>
        <begin position="44"/>
        <end position="141"/>
    </location>
</feature>
<dbReference type="Proteomes" id="UP000503840">
    <property type="component" value="Unassembled WGS sequence"/>
</dbReference>
<dbReference type="RefSeq" id="WP_174406831.1">
    <property type="nucleotide sequence ID" value="NZ_BLVO01000016.1"/>
</dbReference>
<dbReference type="EMBL" id="BLVO01000016">
    <property type="protein sequence ID" value="GFM35212.1"/>
    <property type="molecule type" value="Genomic_DNA"/>
</dbReference>
<proteinExistence type="predicted"/>
<dbReference type="InterPro" id="IPR028976">
    <property type="entry name" value="CheC-like_sf"/>
</dbReference>
<keyword evidence="4" id="KW-1185">Reference proteome</keyword>
<dbReference type="PANTHER" id="PTHR39452">
    <property type="entry name" value="CHEY-P PHOSPHATASE CHEX"/>
    <property type="match status" value="1"/>
</dbReference>
<dbReference type="InterPro" id="IPR028051">
    <property type="entry name" value="CheX-like_dom"/>
</dbReference>
<comment type="caution">
    <text evidence="3">The sequence shown here is derived from an EMBL/GenBank/DDBJ whole genome shotgun (WGS) entry which is preliminary data.</text>
</comment>
<dbReference type="PANTHER" id="PTHR39452:SF1">
    <property type="entry name" value="CHEY-P PHOSPHATASE CHEX"/>
    <property type="match status" value="1"/>
</dbReference>
<evidence type="ECO:0000313" key="4">
    <source>
        <dbReference type="Proteomes" id="UP000503840"/>
    </source>
</evidence>
<dbReference type="CDD" id="cd17906">
    <property type="entry name" value="CheX"/>
    <property type="match status" value="1"/>
</dbReference>
<keyword evidence="1" id="KW-0145">Chemotaxis</keyword>
<organism evidence="3 4">
    <name type="scientific">Desulfovibrio subterraneus</name>
    <dbReference type="NCBI Taxonomy" id="2718620"/>
    <lineage>
        <taxon>Bacteria</taxon>
        <taxon>Pseudomonadati</taxon>
        <taxon>Thermodesulfobacteriota</taxon>
        <taxon>Desulfovibrionia</taxon>
        <taxon>Desulfovibrionales</taxon>
        <taxon>Desulfovibrionaceae</taxon>
        <taxon>Desulfovibrio</taxon>
    </lineage>
</organism>
<gene>
    <name evidence="3" type="ORF">DSM101010T_35770</name>
</gene>
<dbReference type="SUPFAM" id="SSF103039">
    <property type="entry name" value="CheC-like"/>
    <property type="match status" value="1"/>
</dbReference>
<evidence type="ECO:0000256" key="1">
    <source>
        <dbReference type="ARBA" id="ARBA00022500"/>
    </source>
</evidence>
<name>A0A7J0BPT3_9BACT</name>
<sequence length="154" mass="16079">MSTGIEVAKPFISATVNVLSTMAGINPVPGMPYVKKNTVAQGDVSAVIGITGYKNGSISVTFTKKCAIALVKAMLGDDIQDLLQDTKDAVGEVTNMISGQARAGLAEMGMVFQGSTPSVIMGDNHSITHVTKSPIMAIPFSTANGDFTVEFCFE</sequence>
<dbReference type="InterPro" id="IPR038756">
    <property type="entry name" value="CheX-like"/>
</dbReference>
<reference evidence="3 4" key="1">
    <citation type="submission" date="2020-05" db="EMBL/GenBank/DDBJ databases">
        <title>Draft genome sequence of Desulfovibrio sp. strain HN2T.</title>
        <authorList>
            <person name="Ueno A."/>
            <person name="Tamazawa S."/>
            <person name="Tamamura S."/>
            <person name="Murakami T."/>
            <person name="Kiyama T."/>
            <person name="Inomata H."/>
            <person name="Amano Y."/>
            <person name="Miyakawa K."/>
            <person name="Tamaki H."/>
            <person name="Naganuma T."/>
            <person name="Kaneko K."/>
        </authorList>
    </citation>
    <scope>NUCLEOTIDE SEQUENCE [LARGE SCALE GENOMIC DNA]</scope>
    <source>
        <strain evidence="3 4">HN2</strain>
    </source>
</reference>
<protein>
    <submittedName>
        <fullName evidence="3">Chemotaxis protein CheX</fullName>
    </submittedName>
</protein>